<dbReference type="Gene3D" id="1.10.260.40">
    <property type="entry name" value="lambda repressor-like DNA-binding domains"/>
    <property type="match status" value="1"/>
</dbReference>
<dbReference type="AlphaFoldDB" id="A0A2W1NDH7"/>
<organism evidence="5 6">
    <name type="scientific">Paenibacillus xerothermodurans</name>
    <dbReference type="NCBI Taxonomy" id="1977292"/>
    <lineage>
        <taxon>Bacteria</taxon>
        <taxon>Bacillati</taxon>
        <taxon>Bacillota</taxon>
        <taxon>Bacilli</taxon>
        <taxon>Bacillales</taxon>
        <taxon>Paenibacillaceae</taxon>
        <taxon>Paenibacillus</taxon>
    </lineage>
</organism>
<dbReference type="PROSITE" id="PS00356">
    <property type="entry name" value="HTH_LACI_1"/>
    <property type="match status" value="1"/>
</dbReference>
<evidence type="ECO:0000256" key="2">
    <source>
        <dbReference type="ARBA" id="ARBA00023125"/>
    </source>
</evidence>
<proteinExistence type="predicted"/>
<dbReference type="Pfam" id="PF00356">
    <property type="entry name" value="LacI"/>
    <property type="match status" value="1"/>
</dbReference>
<keyword evidence="3" id="KW-0804">Transcription</keyword>
<dbReference type="PANTHER" id="PTHR30146">
    <property type="entry name" value="LACI-RELATED TRANSCRIPTIONAL REPRESSOR"/>
    <property type="match status" value="1"/>
</dbReference>
<dbReference type="GO" id="GO:0000976">
    <property type="term" value="F:transcription cis-regulatory region binding"/>
    <property type="evidence" value="ECO:0007669"/>
    <property type="project" value="TreeGrafter"/>
</dbReference>
<dbReference type="SUPFAM" id="SSF53822">
    <property type="entry name" value="Periplasmic binding protein-like I"/>
    <property type="match status" value="1"/>
</dbReference>
<dbReference type="Proteomes" id="UP000214746">
    <property type="component" value="Unassembled WGS sequence"/>
</dbReference>
<reference evidence="5" key="1">
    <citation type="submission" date="2018-06" db="EMBL/GenBank/DDBJ databases">
        <title>Paenibacillus xerothermodurans sp. nov. an extremely dry heat resistant spore forming bacterium isolated from the soil of Cape Canaveral, Florida.</title>
        <authorList>
            <person name="Seuylemezian A."/>
            <person name="Kaur N."/>
            <person name="Patil P."/>
            <person name="Patil P."/>
            <person name="Mayilraj S."/>
            <person name="Vaishampayan P."/>
        </authorList>
    </citation>
    <scope>NUCLEOTIDE SEQUENCE [LARGE SCALE GENOMIC DNA]</scope>
    <source>
        <strain evidence="5">ATCC 27380</strain>
    </source>
</reference>
<evidence type="ECO:0000313" key="5">
    <source>
        <dbReference type="EMBL" id="PZE21670.1"/>
    </source>
</evidence>
<dbReference type="SMART" id="SM00354">
    <property type="entry name" value="HTH_LACI"/>
    <property type="match status" value="1"/>
</dbReference>
<evidence type="ECO:0000313" key="6">
    <source>
        <dbReference type="Proteomes" id="UP000214746"/>
    </source>
</evidence>
<protein>
    <submittedName>
        <fullName evidence="5">LacI family transcriptional regulator</fullName>
    </submittedName>
</protein>
<dbReference type="CDD" id="cd06267">
    <property type="entry name" value="PBP1_LacI_sugar_binding-like"/>
    <property type="match status" value="1"/>
</dbReference>
<dbReference type="InterPro" id="IPR010982">
    <property type="entry name" value="Lambda_DNA-bd_dom_sf"/>
</dbReference>
<evidence type="ECO:0000256" key="3">
    <source>
        <dbReference type="ARBA" id="ARBA00023163"/>
    </source>
</evidence>
<dbReference type="SUPFAM" id="SSF47413">
    <property type="entry name" value="lambda repressor-like DNA-binding domains"/>
    <property type="match status" value="1"/>
</dbReference>
<evidence type="ECO:0000256" key="1">
    <source>
        <dbReference type="ARBA" id="ARBA00023015"/>
    </source>
</evidence>
<keyword evidence="1" id="KW-0805">Transcription regulation</keyword>
<dbReference type="OrthoDB" id="9796186at2"/>
<feature type="domain" description="HTH lacI-type" evidence="4">
    <location>
        <begin position="3"/>
        <end position="57"/>
    </location>
</feature>
<dbReference type="InterPro" id="IPR000843">
    <property type="entry name" value="HTH_LacI"/>
</dbReference>
<dbReference type="GO" id="GO:0003700">
    <property type="term" value="F:DNA-binding transcription factor activity"/>
    <property type="evidence" value="ECO:0007669"/>
    <property type="project" value="TreeGrafter"/>
</dbReference>
<keyword evidence="6" id="KW-1185">Reference proteome</keyword>
<dbReference type="Pfam" id="PF13377">
    <property type="entry name" value="Peripla_BP_3"/>
    <property type="match status" value="1"/>
</dbReference>
<dbReference type="PROSITE" id="PS50932">
    <property type="entry name" value="HTH_LACI_2"/>
    <property type="match status" value="1"/>
</dbReference>
<name>A0A2W1NDH7_PAEXE</name>
<gene>
    <name evidence="5" type="ORF">CBW46_004415</name>
</gene>
<sequence>MKITIKDVATEAGVSIATVSRVLNKKNRVKQETKLRVQQAIHKLNFQPDHTARSMIMKETRTVGLIVPNLSNEYWALLAEVIQDKLWEHGYSLIVCSTNKSADKEMAFVKSFTVRRVDGVVFGSSTLFGSSRHDEQLANMLKSLPTVSIDPSISGLNSVVGDNLQGATDAVEHLIGLGHRRIAYIGGPTVSKQRELGYRNAMMNHELPVLEELIKRGDDNTIAFSSFGYHSMLSLLESGEKFTAVFCGNDLIAIGAIRALEDRRIQVPADISVIGYDDINIAALYKPSLTTVRQPMREMGSAAVDMLLELIQCPDGNNVPKKIVYQNQLVQRESSGPAR</sequence>
<dbReference type="InterPro" id="IPR028082">
    <property type="entry name" value="Peripla_BP_I"/>
</dbReference>
<dbReference type="InterPro" id="IPR046335">
    <property type="entry name" value="LacI/GalR-like_sensor"/>
</dbReference>
<dbReference type="CDD" id="cd01392">
    <property type="entry name" value="HTH_LacI"/>
    <property type="match status" value="1"/>
</dbReference>
<evidence type="ECO:0000259" key="4">
    <source>
        <dbReference type="PROSITE" id="PS50932"/>
    </source>
</evidence>
<dbReference type="EMBL" id="NHRJ02000002">
    <property type="protein sequence ID" value="PZE21670.1"/>
    <property type="molecule type" value="Genomic_DNA"/>
</dbReference>
<keyword evidence="2" id="KW-0238">DNA-binding</keyword>
<dbReference type="PANTHER" id="PTHR30146:SF109">
    <property type="entry name" value="HTH-TYPE TRANSCRIPTIONAL REGULATOR GALS"/>
    <property type="match status" value="1"/>
</dbReference>
<dbReference type="PRINTS" id="PR00036">
    <property type="entry name" value="HTHLACI"/>
</dbReference>
<dbReference type="Gene3D" id="3.40.50.2300">
    <property type="match status" value="2"/>
</dbReference>
<dbReference type="RefSeq" id="WP_089198812.1">
    <property type="nucleotide sequence ID" value="NZ_NHRJ02000002.1"/>
</dbReference>
<accession>A0A2W1NDH7</accession>
<comment type="caution">
    <text evidence="5">The sequence shown here is derived from an EMBL/GenBank/DDBJ whole genome shotgun (WGS) entry which is preliminary data.</text>
</comment>